<feature type="transmembrane region" description="Helical" evidence="5">
    <location>
        <begin position="34"/>
        <end position="52"/>
    </location>
</feature>
<dbReference type="AlphaFoldDB" id="A0A268AEV5"/>
<evidence type="ECO:0000256" key="3">
    <source>
        <dbReference type="ARBA" id="ARBA00022989"/>
    </source>
</evidence>
<comment type="subcellular location">
    <subcellularLocation>
        <location evidence="1">Membrane</location>
        <topology evidence="1">Multi-pass membrane protein</topology>
    </subcellularLocation>
</comment>
<feature type="transmembrane region" description="Helical" evidence="5">
    <location>
        <begin position="411"/>
        <end position="429"/>
    </location>
</feature>
<evidence type="ECO:0000256" key="2">
    <source>
        <dbReference type="ARBA" id="ARBA00022692"/>
    </source>
</evidence>
<dbReference type="InterPro" id="IPR051533">
    <property type="entry name" value="WaaL-like"/>
</dbReference>
<feature type="transmembrane region" description="Helical" evidence="5">
    <location>
        <begin position="7"/>
        <end position="28"/>
    </location>
</feature>
<dbReference type="PANTHER" id="PTHR37422">
    <property type="entry name" value="TEICHURONIC ACID BIOSYNTHESIS PROTEIN TUAE"/>
    <property type="match status" value="1"/>
</dbReference>
<feature type="transmembrane region" description="Helical" evidence="5">
    <location>
        <begin position="230"/>
        <end position="261"/>
    </location>
</feature>
<feature type="transmembrane region" description="Helical" evidence="5">
    <location>
        <begin position="386"/>
        <end position="405"/>
    </location>
</feature>
<dbReference type="GO" id="GO:0016020">
    <property type="term" value="C:membrane"/>
    <property type="evidence" value="ECO:0007669"/>
    <property type="project" value="UniProtKB-SubCell"/>
</dbReference>
<dbReference type="EMBL" id="NPBV01000002">
    <property type="protein sequence ID" value="PAD22652.1"/>
    <property type="molecule type" value="Genomic_DNA"/>
</dbReference>
<evidence type="ECO:0000313" key="8">
    <source>
        <dbReference type="Proteomes" id="UP000216013"/>
    </source>
</evidence>
<feature type="transmembrane region" description="Helical" evidence="5">
    <location>
        <begin position="166"/>
        <end position="185"/>
    </location>
</feature>
<accession>A0A268AEV5</accession>
<evidence type="ECO:0000256" key="4">
    <source>
        <dbReference type="ARBA" id="ARBA00023136"/>
    </source>
</evidence>
<evidence type="ECO:0000256" key="5">
    <source>
        <dbReference type="SAM" id="Phobius"/>
    </source>
</evidence>
<evidence type="ECO:0000313" key="7">
    <source>
        <dbReference type="EMBL" id="PAD22652.1"/>
    </source>
</evidence>
<dbReference type="Pfam" id="PF04932">
    <property type="entry name" value="Wzy_C"/>
    <property type="match status" value="1"/>
</dbReference>
<feature type="domain" description="O-antigen ligase-related" evidence="6">
    <location>
        <begin position="231"/>
        <end position="364"/>
    </location>
</feature>
<feature type="transmembrane region" description="Helical" evidence="5">
    <location>
        <begin position="348"/>
        <end position="374"/>
    </location>
</feature>
<evidence type="ECO:0000259" key="6">
    <source>
        <dbReference type="Pfam" id="PF04932"/>
    </source>
</evidence>
<keyword evidence="4 5" id="KW-0472">Membrane</keyword>
<keyword evidence="2 5" id="KW-0812">Transmembrane</keyword>
<dbReference type="Proteomes" id="UP000216013">
    <property type="component" value="Unassembled WGS sequence"/>
</dbReference>
<organism evidence="7 8">
    <name type="scientific">Terribacillus saccharophilus</name>
    <dbReference type="NCBI Taxonomy" id="361277"/>
    <lineage>
        <taxon>Bacteria</taxon>
        <taxon>Bacillati</taxon>
        <taxon>Bacillota</taxon>
        <taxon>Bacilli</taxon>
        <taxon>Bacillales</taxon>
        <taxon>Bacillaceae</taxon>
        <taxon>Terribacillus</taxon>
    </lineage>
</organism>
<dbReference type="PANTHER" id="PTHR37422:SF13">
    <property type="entry name" value="LIPOPOLYSACCHARIDE BIOSYNTHESIS PROTEIN PA4999-RELATED"/>
    <property type="match status" value="1"/>
</dbReference>
<evidence type="ECO:0000256" key="1">
    <source>
        <dbReference type="ARBA" id="ARBA00004141"/>
    </source>
</evidence>
<feature type="transmembrane region" description="Helical" evidence="5">
    <location>
        <begin position="136"/>
        <end position="154"/>
    </location>
</feature>
<reference evidence="7 8" key="1">
    <citation type="submission" date="2017-07" db="EMBL/GenBank/DDBJ databases">
        <title>Isolation and whole genome analysis of endospore-forming bacteria from heroin.</title>
        <authorList>
            <person name="Kalinowski J."/>
            <person name="Ahrens B."/>
            <person name="Al-Dilaimi A."/>
            <person name="Winkler A."/>
            <person name="Wibberg D."/>
            <person name="Schleenbecker U."/>
            <person name="Ruckert C."/>
            <person name="Wolfel R."/>
            <person name="Grass G."/>
        </authorList>
    </citation>
    <scope>NUCLEOTIDE SEQUENCE [LARGE SCALE GENOMIC DNA]</scope>
    <source>
        <strain evidence="7 8">7528</strain>
    </source>
</reference>
<keyword evidence="3 5" id="KW-1133">Transmembrane helix</keyword>
<comment type="caution">
    <text evidence="7">The sequence shown here is derived from an EMBL/GenBank/DDBJ whole genome shotgun (WGS) entry which is preliminary data.</text>
</comment>
<name>A0A268AEV5_9BACI</name>
<feature type="transmembrane region" description="Helical" evidence="5">
    <location>
        <begin position="268"/>
        <end position="286"/>
    </location>
</feature>
<gene>
    <name evidence="7" type="ORF">CHH64_02755</name>
</gene>
<feature type="transmembrane region" description="Helical" evidence="5">
    <location>
        <begin position="107"/>
        <end position="124"/>
    </location>
</feature>
<protein>
    <recommendedName>
        <fullName evidence="6">O-antigen ligase-related domain-containing protein</fullName>
    </recommendedName>
</protein>
<dbReference type="InterPro" id="IPR007016">
    <property type="entry name" value="O-antigen_ligase-rel_domated"/>
</dbReference>
<proteinExistence type="predicted"/>
<feature type="transmembrane region" description="Helical" evidence="5">
    <location>
        <begin position="83"/>
        <end position="100"/>
    </location>
</feature>
<sequence>MNEVWILALLPRLSLFGALLLIAVSVPFVISFNFYPIIIGAIAFIGLVSYLLISNKLTLDNFIVILLGFTTLPQSVAGGQLNVSISDLLLVVVILGLLLIKNADIEVPKFFFTISVLYILFSLFSMVNSENIGNSLIRLSQYTQYIIVTVIVFYNIKSSDIIKKTLFTYVVLASVVSVASIVIALKDGLIGTPLFVLGYQKNNLGAAVGYAIPLIIGLKQLQAKQKWLNIALLLNTACLLLSMSRGALLGSVFATLILLLLLKKYRTFFAALLAVGVGGLFLLKTLPENIIASVTNFSTDSSAYSRITIYQDAIRKIKDHIFFGNGVGDYMIKLPYINFQQDDPSNVFLLNLVELGIVGFVLFLILIITIFVTAIRNNKLFSDNRIFLLLNAICFSGFLARFIHIQADVTWVRGASMFMFAMVGMMFALRRIYFKMQKGR</sequence>